<dbReference type="PRINTS" id="PR01035">
    <property type="entry name" value="TCRTETA"/>
</dbReference>
<dbReference type="Pfam" id="PF07690">
    <property type="entry name" value="MFS_1"/>
    <property type="match status" value="1"/>
</dbReference>
<dbReference type="GeneID" id="25278756"/>
<protein>
    <recommendedName>
        <fullName evidence="7">Major facilitator superfamily (MFS) profile domain-containing protein</fullName>
    </recommendedName>
</protein>
<evidence type="ECO:0000259" key="7">
    <source>
        <dbReference type="PROSITE" id="PS50850"/>
    </source>
</evidence>
<evidence type="ECO:0000256" key="1">
    <source>
        <dbReference type="ARBA" id="ARBA00004141"/>
    </source>
</evidence>
<feature type="transmembrane region" description="Helical" evidence="6">
    <location>
        <begin position="12"/>
        <end position="32"/>
    </location>
</feature>
<evidence type="ECO:0000256" key="5">
    <source>
        <dbReference type="ARBA" id="ARBA00023136"/>
    </source>
</evidence>
<feature type="transmembrane region" description="Helical" evidence="6">
    <location>
        <begin position="146"/>
        <end position="168"/>
    </location>
</feature>
<reference evidence="8 9" key="1">
    <citation type="submission" date="2013-03" db="EMBL/GenBank/DDBJ databases">
        <title>The Genome Sequence of Exophiala aquamarina CBS 119918.</title>
        <authorList>
            <consortium name="The Broad Institute Genomics Platform"/>
            <person name="Cuomo C."/>
            <person name="de Hoog S."/>
            <person name="Gorbushina A."/>
            <person name="Walker B."/>
            <person name="Young S.K."/>
            <person name="Zeng Q."/>
            <person name="Gargeya S."/>
            <person name="Fitzgerald M."/>
            <person name="Haas B."/>
            <person name="Abouelleil A."/>
            <person name="Allen A.W."/>
            <person name="Alvarado L."/>
            <person name="Arachchi H.M."/>
            <person name="Berlin A.M."/>
            <person name="Chapman S.B."/>
            <person name="Gainer-Dewar J."/>
            <person name="Goldberg J."/>
            <person name="Griggs A."/>
            <person name="Gujja S."/>
            <person name="Hansen M."/>
            <person name="Howarth C."/>
            <person name="Imamovic A."/>
            <person name="Ireland A."/>
            <person name="Larimer J."/>
            <person name="McCowan C."/>
            <person name="Murphy C."/>
            <person name="Pearson M."/>
            <person name="Poon T.W."/>
            <person name="Priest M."/>
            <person name="Roberts A."/>
            <person name="Saif S."/>
            <person name="Shea T."/>
            <person name="Sisk P."/>
            <person name="Sykes S."/>
            <person name="Wortman J."/>
            <person name="Nusbaum C."/>
            <person name="Birren B."/>
        </authorList>
    </citation>
    <scope>NUCLEOTIDE SEQUENCE [LARGE SCALE GENOMIC DNA]</scope>
    <source>
        <strain evidence="8 9">CBS 119918</strain>
    </source>
</reference>
<dbReference type="InterPro" id="IPR020846">
    <property type="entry name" value="MFS_dom"/>
</dbReference>
<feature type="transmembrane region" description="Helical" evidence="6">
    <location>
        <begin position="69"/>
        <end position="90"/>
    </location>
</feature>
<keyword evidence="5 6" id="KW-0472">Membrane</keyword>
<dbReference type="OrthoDB" id="10262656at2759"/>
<comment type="subcellular location">
    <subcellularLocation>
        <location evidence="1">Membrane</location>
        <topology evidence="1">Multi-pass membrane protein</topology>
    </subcellularLocation>
</comment>
<keyword evidence="3 6" id="KW-0812">Transmembrane</keyword>
<dbReference type="AlphaFoldDB" id="A0A072PFS8"/>
<keyword evidence="9" id="KW-1185">Reference proteome</keyword>
<evidence type="ECO:0000256" key="3">
    <source>
        <dbReference type="ARBA" id="ARBA00022692"/>
    </source>
</evidence>
<feature type="transmembrane region" description="Helical" evidence="6">
    <location>
        <begin position="44"/>
        <end position="63"/>
    </location>
</feature>
<feature type="transmembrane region" description="Helical" evidence="6">
    <location>
        <begin position="297"/>
        <end position="320"/>
    </location>
</feature>
<organism evidence="8 9">
    <name type="scientific">Exophiala aquamarina CBS 119918</name>
    <dbReference type="NCBI Taxonomy" id="1182545"/>
    <lineage>
        <taxon>Eukaryota</taxon>
        <taxon>Fungi</taxon>
        <taxon>Dikarya</taxon>
        <taxon>Ascomycota</taxon>
        <taxon>Pezizomycotina</taxon>
        <taxon>Eurotiomycetes</taxon>
        <taxon>Chaetothyriomycetidae</taxon>
        <taxon>Chaetothyriales</taxon>
        <taxon>Herpotrichiellaceae</taxon>
        <taxon>Exophiala</taxon>
    </lineage>
</organism>
<dbReference type="Proteomes" id="UP000027920">
    <property type="component" value="Unassembled WGS sequence"/>
</dbReference>
<accession>A0A072PFS8</accession>
<dbReference type="InterPro" id="IPR001958">
    <property type="entry name" value="Tet-R_TetA/multi-R_MdtG-like"/>
</dbReference>
<proteinExistence type="predicted"/>
<feature type="transmembrane region" description="Helical" evidence="6">
    <location>
        <begin position="252"/>
        <end position="277"/>
    </location>
</feature>
<feature type="transmembrane region" description="Helical" evidence="6">
    <location>
        <begin position="332"/>
        <end position="356"/>
    </location>
</feature>
<dbReference type="GO" id="GO:0016020">
    <property type="term" value="C:membrane"/>
    <property type="evidence" value="ECO:0007669"/>
    <property type="project" value="UniProtKB-SubCell"/>
</dbReference>
<feature type="transmembrane region" description="Helical" evidence="6">
    <location>
        <begin position="401"/>
        <end position="424"/>
    </location>
</feature>
<sequence>MTKDFGLDDASFYAGILIASYSLSEAAFSMFWGGLSDRIGRKPVLLIGCIGTMLSLLMVGFSSSFTMALVARVLGGALNGNIGVIQTMVGELVKNPAHEPKAYAVMPFVWSIGTIVGPAIGGMLANPVKSYPDFFSGGGIFGSYPWLLPNLVCAALMLVSIIAGALLLQETHPDLCQGADPDIYHDIAEHTPMIAAAGANADPGVDLRQESYGTFNEVDMRKNDQWQIRPDGTSRPSSISEKASEKWLTKKVAMLTISLGLFTYHSMCYDHLLPIFFQDKPSDNVSILANSPIDIPGGLGLGIQTVGLIMTVNGFIALFIQAVIFPLVAEWFGIWPLFVWTITLHPVAYLIVPYLAVLPQHFLFPGIYFCLTVRNVLSIILYPVLLILLKQASPSASCLGRINGLAASAGAACRTVAPPVAGLLYGWGTKIGFTGLAWWGAGAVALVGAVQLWFVPRQRHESTIVKSMLPCLEASAEQLPRDVVDITVVDTEDIA</sequence>
<keyword evidence="2" id="KW-0813">Transport</keyword>
<keyword evidence="4 6" id="KW-1133">Transmembrane helix</keyword>
<dbReference type="GO" id="GO:0022857">
    <property type="term" value="F:transmembrane transporter activity"/>
    <property type="evidence" value="ECO:0007669"/>
    <property type="project" value="InterPro"/>
</dbReference>
<evidence type="ECO:0000256" key="6">
    <source>
        <dbReference type="SAM" id="Phobius"/>
    </source>
</evidence>
<dbReference type="InterPro" id="IPR011701">
    <property type="entry name" value="MFS"/>
</dbReference>
<comment type="caution">
    <text evidence="8">The sequence shown here is derived from an EMBL/GenBank/DDBJ whole genome shotgun (WGS) entry which is preliminary data.</text>
</comment>
<dbReference type="PANTHER" id="PTHR23504">
    <property type="entry name" value="MAJOR FACILITATOR SUPERFAMILY DOMAIN-CONTAINING PROTEIN 10"/>
    <property type="match status" value="1"/>
</dbReference>
<evidence type="ECO:0000313" key="8">
    <source>
        <dbReference type="EMBL" id="KEF58979.1"/>
    </source>
</evidence>
<name>A0A072PFS8_9EURO</name>
<dbReference type="Gene3D" id="1.20.1250.20">
    <property type="entry name" value="MFS general substrate transporter like domains"/>
    <property type="match status" value="1"/>
</dbReference>
<dbReference type="HOGENOM" id="CLU_001265_54_5_1"/>
<feature type="transmembrane region" description="Helical" evidence="6">
    <location>
        <begin position="436"/>
        <end position="455"/>
    </location>
</feature>
<feature type="transmembrane region" description="Helical" evidence="6">
    <location>
        <begin position="362"/>
        <end position="389"/>
    </location>
</feature>
<dbReference type="EMBL" id="AMGV01000003">
    <property type="protein sequence ID" value="KEF58979.1"/>
    <property type="molecule type" value="Genomic_DNA"/>
</dbReference>
<feature type="transmembrane region" description="Helical" evidence="6">
    <location>
        <begin position="102"/>
        <end position="126"/>
    </location>
</feature>
<dbReference type="RefSeq" id="XP_013261569.1">
    <property type="nucleotide sequence ID" value="XM_013406115.1"/>
</dbReference>
<gene>
    <name evidence="8" type="ORF">A1O9_03822</name>
</gene>
<feature type="domain" description="Major facilitator superfamily (MFS) profile" evidence="7">
    <location>
        <begin position="1"/>
        <end position="460"/>
    </location>
</feature>
<evidence type="ECO:0000256" key="2">
    <source>
        <dbReference type="ARBA" id="ARBA00022448"/>
    </source>
</evidence>
<dbReference type="VEuPathDB" id="FungiDB:A1O9_03822"/>
<evidence type="ECO:0000256" key="4">
    <source>
        <dbReference type="ARBA" id="ARBA00022989"/>
    </source>
</evidence>
<dbReference type="InterPro" id="IPR036259">
    <property type="entry name" value="MFS_trans_sf"/>
</dbReference>
<dbReference type="PROSITE" id="PS50850">
    <property type="entry name" value="MFS"/>
    <property type="match status" value="1"/>
</dbReference>
<evidence type="ECO:0000313" key="9">
    <source>
        <dbReference type="Proteomes" id="UP000027920"/>
    </source>
</evidence>
<dbReference type="SUPFAM" id="SSF103473">
    <property type="entry name" value="MFS general substrate transporter"/>
    <property type="match status" value="1"/>
</dbReference>
<dbReference type="PANTHER" id="PTHR23504:SF2">
    <property type="entry name" value="TRANSPORTER, PUTATIVE (AFU_ORTHOLOGUE AFUA_8G04150)-RELATED"/>
    <property type="match status" value="1"/>
</dbReference>